<keyword evidence="1" id="KW-1133">Transmembrane helix</keyword>
<name>A0A8F6TYB5_9RHOB</name>
<organism evidence="2 3">
    <name type="scientific">Gymnodinialimonas ceratoperidinii</name>
    <dbReference type="NCBI Taxonomy" id="2856823"/>
    <lineage>
        <taxon>Bacteria</taxon>
        <taxon>Pseudomonadati</taxon>
        <taxon>Pseudomonadota</taxon>
        <taxon>Alphaproteobacteria</taxon>
        <taxon>Rhodobacterales</taxon>
        <taxon>Paracoccaceae</taxon>
        <taxon>Gymnodinialimonas</taxon>
    </lineage>
</organism>
<reference evidence="2 3" key="1">
    <citation type="submission" date="2021-07" db="EMBL/GenBank/DDBJ databases">
        <title>A novel Jannaschia species isolated from marine dinoflagellate Ceratoperidinium margalefii.</title>
        <authorList>
            <person name="Jiang Y."/>
            <person name="Li Z."/>
        </authorList>
    </citation>
    <scope>NUCLEOTIDE SEQUENCE [LARGE SCALE GENOMIC DNA]</scope>
    <source>
        <strain evidence="2 3">J12C1-MA-4</strain>
    </source>
</reference>
<evidence type="ECO:0000256" key="1">
    <source>
        <dbReference type="SAM" id="Phobius"/>
    </source>
</evidence>
<dbReference type="Proteomes" id="UP000825009">
    <property type="component" value="Chromosome"/>
</dbReference>
<dbReference type="KEGG" id="gce:KYE46_05515"/>
<keyword evidence="3" id="KW-1185">Reference proteome</keyword>
<accession>A0A8F6TYB5</accession>
<feature type="transmembrane region" description="Helical" evidence="1">
    <location>
        <begin position="20"/>
        <end position="41"/>
    </location>
</feature>
<dbReference type="EMBL" id="CP079194">
    <property type="protein sequence ID" value="QXT40693.1"/>
    <property type="molecule type" value="Genomic_DNA"/>
</dbReference>
<evidence type="ECO:0000313" key="3">
    <source>
        <dbReference type="Proteomes" id="UP000825009"/>
    </source>
</evidence>
<keyword evidence="1" id="KW-0812">Transmembrane</keyword>
<dbReference type="AlphaFoldDB" id="A0A8F6TYB5"/>
<proteinExistence type="predicted"/>
<gene>
    <name evidence="2" type="ORF">KYE46_05515</name>
</gene>
<evidence type="ECO:0008006" key="4">
    <source>
        <dbReference type="Google" id="ProtNLM"/>
    </source>
</evidence>
<keyword evidence="1" id="KW-0472">Membrane</keyword>
<sequence>MKRLLRNFLVDTSAATSFETVIIFPLFTWAWIGTFSFFDAYRVYNTSIKSTYAIADLISRQTSTVYGYDVEGMAEMLEMMIRDTTGVEMRVTQILRDTEGDYRVDWSHGTGSQAQLYTSNLSEFEDRLPDMANGERVVLVESFVVYEPAFSYGITDLEFENFTVTRPRYAGQVPYDDDMTPPTS</sequence>
<evidence type="ECO:0000313" key="2">
    <source>
        <dbReference type="EMBL" id="QXT40693.1"/>
    </source>
</evidence>
<protein>
    <recommendedName>
        <fullName evidence="4">Pilus assembly protein</fullName>
    </recommendedName>
</protein>
<dbReference type="RefSeq" id="WP_219004032.1">
    <property type="nucleotide sequence ID" value="NZ_CP079194.1"/>
</dbReference>